<dbReference type="Proteomes" id="UP000829069">
    <property type="component" value="Chromosome"/>
</dbReference>
<reference evidence="2 3" key="1">
    <citation type="submission" date="2022-03" db="EMBL/GenBank/DDBJ databases">
        <title>Isotopic signatures of nitrous oxide derived from detoxification processes.</title>
        <authorList>
            <person name="Behrendt U."/>
            <person name="Buchen C."/>
            <person name="Well R."/>
            <person name="Ulrich A."/>
            <person name="Rohe L."/>
            <person name="Kolb S."/>
            <person name="Schloter M."/>
            <person name="Horn M.A."/>
            <person name="Augustin J."/>
        </authorList>
    </citation>
    <scope>NUCLEOTIDE SEQUENCE [LARGE SCALE GENOMIC DNA]</scope>
    <source>
        <strain evidence="2 3">S4-C24</strain>
    </source>
</reference>
<dbReference type="EMBL" id="CP093326">
    <property type="protein sequence ID" value="UNK44958.1"/>
    <property type="molecule type" value="Genomic_DNA"/>
</dbReference>
<gene>
    <name evidence="2" type="ORF">MNQ99_13480</name>
</gene>
<keyword evidence="1" id="KW-0862">Zinc</keyword>
<evidence type="ECO:0000313" key="3">
    <source>
        <dbReference type="Proteomes" id="UP000829069"/>
    </source>
</evidence>
<dbReference type="RefSeq" id="WP_241913279.1">
    <property type="nucleotide sequence ID" value="NZ_CP093326.1"/>
</dbReference>
<sequence length="263" mass="29751">MTPVPQRIHESRSAGKPWLFLSPHLDDAILSCGALIEAEAGRREVTVATIFTESAPPPHTRSARTFMRLAHIEDAAALFEARRAEDLAVLRNLGVKHLHLGATDAIYRRRTPTAGPLGQLARFLPELVHAYPTYRFNIVRGRISRGDRRLMAQLRSTVERLMEQTRAELIFCPLGVGRHVDHVVARTLGTAFPERVVYYSDFPYNQSAEPEAAFLSEHLLEPWHWDEGIEAKEHWIRQYGTQADALFPDGRIPAARESYFAPL</sequence>
<proteinExistence type="predicted"/>
<organism evidence="2 3">
    <name type="scientific">Arthrobacter sulfonylureivorans</name>
    <dbReference type="NCBI Taxonomy" id="2486855"/>
    <lineage>
        <taxon>Bacteria</taxon>
        <taxon>Bacillati</taxon>
        <taxon>Actinomycetota</taxon>
        <taxon>Actinomycetes</taxon>
        <taxon>Micrococcales</taxon>
        <taxon>Micrococcaceae</taxon>
        <taxon>Arthrobacter</taxon>
    </lineage>
</organism>
<protein>
    <submittedName>
        <fullName evidence="2">PIG-L family deacetylase</fullName>
    </submittedName>
</protein>
<dbReference type="Gene3D" id="3.40.50.10320">
    <property type="entry name" value="LmbE-like"/>
    <property type="match status" value="1"/>
</dbReference>
<evidence type="ECO:0000256" key="1">
    <source>
        <dbReference type="ARBA" id="ARBA00022833"/>
    </source>
</evidence>
<accession>A0ABY3W780</accession>
<dbReference type="InterPro" id="IPR003737">
    <property type="entry name" value="GlcNAc_PI_deacetylase-related"/>
</dbReference>
<evidence type="ECO:0000313" key="2">
    <source>
        <dbReference type="EMBL" id="UNK44958.1"/>
    </source>
</evidence>
<keyword evidence="3" id="KW-1185">Reference proteome</keyword>
<dbReference type="Pfam" id="PF02585">
    <property type="entry name" value="PIG-L"/>
    <property type="match status" value="1"/>
</dbReference>
<dbReference type="InterPro" id="IPR024078">
    <property type="entry name" value="LmbE-like_dom_sf"/>
</dbReference>
<dbReference type="SUPFAM" id="SSF102588">
    <property type="entry name" value="LmbE-like"/>
    <property type="match status" value="1"/>
</dbReference>
<name>A0ABY3W780_9MICC</name>